<dbReference type="PANTHER" id="PTHR11567">
    <property type="entry name" value="ACID PHOSPHATASE-RELATED"/>
    <property type="match status" value="1"/>
</dbReference>
<keyword evidence="2" id="KW-0472">Membrane</keyword>
<dbReference type="InterPro" id="IPR000560">
    <property type="entry name" value="His_Pase_clade-2"/>
</dbReference>
<dbReference type="GO" id="GO:0016791">
    <property type="term" value="F:phosphatase activity"/>
    <property type="evidence" value="ECO:0007669"/>
    <property type="project" value="TreeGrafter"/>
</dbReference>
<proteinExistence type="inferred from homology"/>
<evidence type="ECO:0000313" key="4">
    <source>
        <dbReference type="EMBL" id="QDS70322.1"/>
    </source>
</evidence>
<feature type="chain" id="PRO_5022079537" description="Phosphoglycerate mutase-like protein" evidence="3">
    <location>
        <begin position="21"/>
        <end position="487"/>
    </location>
</feature>
<dbReference type="InterPro" id="IPR029033">
    <property type="entry name" value="His_PPase_superfam"/>
</dbReference>
<name>A0A517L3Y7_9PEZI</name>
<dbReference type="AlphaFoldDB" id="A0A517L3Y7"/>
<evidence type="ECO:0000256" key="2">
    <source>
        <dbReference type="SAM" id="Phobius"/>
    </source>
</evidence>
<evidence type="ECO:0000256" key="1">
    <source>
        <dbReference type="ARBA" id="ARBA00005375"/>
    </source>
</evidence>
<protein>
    <recommendedName>
        <fullName evidence="6">Phosphoglycerate mutase-like protein</fullName>
    </recommendedName>
</protein>
<dbReference type="Pfam" id="PF00328">
    <property type="entry name" value="His_Phos_2"/>
    <property type="match status" value="1"/>
</dbReference>
<dbReference type="EMBL" id="CP042188">
    <property type="protein sequence ID" value="QDS70322.1"/>
    <property type="molecule type" value="Genomic_DNA"/>
</dbReference>
<dbReference type="STRING" id="50376.A0A517L3Y7"/>
<dbReference type="CDD" id="cd07061">
    <property type="entry name" value="HP_HAP_like"/>
    <property type="match status" value="1"/>
</dbReference>
<feature type="transmembrane region" description="Helical" evidence="2">
    <location>
        <begin position="435"/>
        <end position="460"/>
    </location>
</feature>
<dbReference type="Gene3D" id="3.40.50.1240">
    <property type="entry name" value="Phosphoglycerate mutase-like"/>
    <property type="match status" value="1"/>
</dbReference>
<evidence type="ECO:0000313" key="5">
    <source>
        <dbReference type="Proteomes" id="UP000316270"/>
    </source>
</evidence>
<dbReference type="OrthoDB" id="258392at2759"/>
<keyword evidence="2" id="KW-0812">Transmembrane</keyword>
<dbReference type="Proteomes" id="UP000316270">
    <property type="component" value="Chromosome 4"/>
</dbReference>
<gene>
    <name evidence="4" type="ORF">FKW77_008505</name>
</gene>
<accession>A0A517L3Y7</accession>
<keyword evidence="5" id="KW-1185">Reference proteome</keyword>
<keyword evidence="3" id="KW-0732">Signal</keyword>
<dbReference type="PANTHER" id="PTHR11567:SF142">
    <property type="entry name" value="PHOSPHOGLYCERATE MUTASE-LIKE PROTEIN"/>
    <property type="match status" value="1"/>
</dbReference>
<feature type="signal peptide" evidence="3">
    <location>
        <begin position="1"/>
        <end position="20"/>
    </location>
</feature>
<dbReference type="SUPFAM" id="SSF53254">
    <property type="entry name" value="Phosphoglycerate mutase-like"/>
    <property type="match status" value="1"/>
</dbReference>
<sequence length="487" mass="51703">MLIMNTFRFLTLAALPFSLAQETVYGVYIFHRHGDRTPKALAPTNLTQLGYQEAYTSGEYYRSRYVASDASLKVTGLNADTVKLSQISVTAPQDNVLQSSAQGFLQGLYPPVETSQTLRNGTVVSAPFGGYQIIPINLVSSGTGSEDNGWLQDASGCENAQISSNNYFLSREYTEKLDATRPFYQDLVPVVNRTFAANYTTFKNAYTIFDLINVAEIHNATIQSDSILTNDTLFQLRTLADTHEFGLAYNASEPGNARAMPGMQLAGEILKFLNNTITTKGASKLGIQFGAYASFLSYFGLANLTQASGDFYGVPDYASSMVFELFANNNGAQTGAGGFPAPSDLQVRFLFHNGTASNSSEPTVYPLFGGSETSIPWSTFSAKMKSIAVSTTEQWCHACGNTTGTCAAYAAGSSSTAGSSSGSHSSESGGGISKAVAGVIGAMVTLAVILGLEALIMLAGGFRLVSKKKMEGRGLSPTTSAADDVKA</sequence>
<evidence type="ECO:0000256" key="3">
    <source>
        <dbReference type="SAM" id="SignalP"/>
    </source>
</evidence>
<keyword evidence="2" id="KW-1133">Transmembrane helix</keyword>
<comment type="similarity">
    <text evidence="1">Belongs to the histidine acid phosphatase family.</text>
</comment>
<organism evidence="4 5">
    <name type="scientific">Venturia effusa</name>
    <dbReference type="NCBI Taxonomy" id="50376"/>
    <lineage>
        <taxon>Eukaryota</taxon>
        <taxon>Fungi</taxon>
        <taxon>Dikarya</taxon>
        <taxon>Ascomycota</taxon>
        <taxon>Pezizomycotina</taxon>
        <taxon>Dothideomycetes</taxon>
        <taxon>Pleosporomycetidae</taxon>
        <taxon>Venturiales</taxon>
        <taxon>Venturiaceae</taxon>
        <taxon>Venturia</taxon>
    </lineage>
</organism>
<evidence type="ECO:0008006" key="6">
    <source>
        <dbReference type="Google" id="ProtNLM"/>
    </source>
</evidence>
<dbReference type="InterPro" id="IPR050645">
    <property type="entry name" value="Histidine_acid_phosphatase"/>
</dbReference>
<reference evidence="4 5" key="1">
    <citation type="submission" date="2019-07" db="EMBL/GenBank/DDBJ databases">
        <title>Finished genome of Venturia effusa.</title>
        <authorList>
            <person name="Young C.A."/>
            <person name="Cox M.P."/>
            <person name="Ganley A.R.D."/>
            <person name="David W.J."/>
        </authorList>
    </citation>
    <scope>NUCLEOTIDE SEQUENCE [LARGE SCALE GENOMIC DNA]</scope>
    <source>
        <strain evidence="5">albino</strain>
    </source>
</reference>